<dbReference type="GO" id="GO:0005886">
    <property type="term" value="C:plasma membrane"/>
    <property type="evidence" value="ECO:0007669"/>
    <property type="project" value="UniProtKB-SubCell"/>
</dbReference>
<dbReference type="AlphaFoldDB" id="A0A494XYJ3"/>
<evidence type="ECO:0000313" key="14">
    <source>
        <dbReference type="Proteomes" id="UP000270342"/>
    </source>
</evidence>
<evidence type="ECO:0000256" key="1">
    <source>
        <dbReference type="ARBA" id="ARBA00004651"/>
    </source>
</evidence>
<evidence type="ECO:0000256" key="3">
    <source>
        <dbReference type="ARBA" id="ARBA00022475"/>
    </source>
</evidence>
<keyword evidence="8 11" id="KW-0472">Membrane</keyword>
<evidence type="ECO:0000313" key="13">
    <source>
        <dbReference type="EMBL" id="RKP54824.1"/>
    </source>
</evidence>
<organism evidence="13 14">
    <name type="scientific">Pararobbsia silviterrae</name>
    <dbReference type="NCBI Taxonomy" id="1792498"/>
    <lineage>
        <taxon>Bacteria</taxon>
        <taxon>Pseudomonadati</taxon>
        <taxon>Pseudomonadota</taxon>
        <taxon>Betaproteobacteria</taxon>
        <taxon>Burkholderiales</taxon>
        <taxon>Burkholderiaceae</taxon>
        <taxon>Pararobbsia</taxon>
    </lineage>
</organism>
<dbReference type="Gene3D" id="3.20.20.450">
    <property type="entry name" value="EAL domain"/>
    <property type="match status" value="1"/>
</dbReference>
<evidence type="ECO:0000256" key="4">
    <source>
        <dbReference type="ARBA" id="ARBA00022636"/>
    </source>
</evidence>
<feature type="domain" description="EAL" evidence="12">
    <location>
        <begin position="289"/>
        <end position="538"/>
    </location>
</feature>
<dbReference type="PANTHER" id="PTHR33121">
    <property type="entry name" value="CYCLIC DI-GMP PHOSPHODIESTERASE PDEF"/>
    <property type="match status" value="1"/>
</dbReference>
<evidence type="ECO:0000259" key="12">
    <source>
        <dbReference type="PROSITE" id="PS50883"/>
    </source>
</evidence>
<keyword evidence="7 11" id="KW-1133">Transmembrane helix</keyword>
<feature type="transmembrane region" description="Helical" evidence="11">
    <location>
        <begin position="41"/>
        <end position="60"/>
    </location>
</feature>
<comment type="caution">
    <text evidence="13">The sequence shown here is derived from an EMBL/GenBank/DDBJ whole genome shotgun (WGS) entry which is preliminary data.</text>
</comment>
<feature type="region of interest" description="Disordered" evidence="10">
    <location>
        <begin position="539"/>
        <end position="596"/>
    </location>
</feature>
<name>A0A494XYJ3_9BURK</name>
<dbReference type="InterPro" id="IPR001633">
    <property type="entry name" value="EAL_dom"/>
</dbReference>
<dbReference type="PROSITE" id="PS50883">
    <property type="entry name" value="EAL"/>
    <property type="match status" value="1"/>
</dbReference>
<proteinExistence type="predicted"/>
<keyword evidence="14" id="KW-1185">Reference proteome</keyword>
<dbReference type="Pfam" id="PF00563">
    <property type="entry name" value="EAL"/>
    <property type="match status" value="1"/>
</dbReference>
<keyword evidence="6" id="KW-0378">Hydrolase</keyword>
<dbReference type="CDD" id="cd01948">
    <property type="entry name" value="EAL"/>
    <property type="match status" value="1"/>
</dbReference>
<evidence type="ECO:0000256" key="11">
    <source>
        <dbReference type="SAM" id="Phobius"/>
    </source>
</evidence>
<accession>A0A494XYJ3</accession>
<dbReference type="PANTHER" id="PTHR33121:SF70">
    <property type="entry name" value="SIGNALING PROTEIN YKOW"/>
    <property type="match status" value="1"/>
</dbReference>
<evidence type="ECO:0000256" key="6">
    <source>
        <dbReference type="ARBA" id="ARBA00022801"/>
    </source>
</evidence>
<keyword evidence="5 11" id="KW-0812">Transmembrane</keyword>
<dbReference type="InterPro" id="IPR024744">
    <property type="entry name" value="CSS-motif_dom"/>
</dbReference>
<evidence type="ECO:0000256" key="8">
    <source>
        <dbReference type="ARBA" id="ARBA00023136"/>
    </source>
</evidence>
<comment type="subcellular location">
    <subcellularLocation>
        <location evidence="1">Cell membrane</location>
        <topology evidence="1">Multi-pass membrane protein</topology>
    </subcellularLocation>
</comment>
<comment type="catalytic activity">
    <reaction evidence="9">
        <text>3',3'-c-di-GMP + H2O = 5'-phosphoguanylyl(3'-&gt;5')guanosine + H(+)</text>
        <dbReference type="Rhea" id="RHEA:24902"/>
        <dbReference type="ChEBI" id="CHEBI:15377"/>
        <dbReference type="ChEBI" id="CHEBI:15378"/>
        <dbReference type="ChEBI" id="CHEBI:58754"/>
        <dbReference type="ChEBI" id="CHEBI:58805"/>
        <dbReference type="EC" id="3.1.4.52"/>
    </reaction>
</comment>
<keyword evidence="3" id="KW-1003">Cell membrane</keyword>
<dbReference type="InterPro" id="IPR035919">
    <property type="entry name" value="EAL_sf"/>
</dbReference>
<gene>
    <name evidence="13" type="ORF">D7S86_14425</name>
</gene>
<evidence type="ECO:0000256" key="7">
    <source>
        <dbReference type="ARBA" id="ARBA00022989"/>
    </source>
</evidence>
<dbReference type="SUPFAM" id="SSF141868">
    <property type="entry name" value="EAL domain-like"/>
    <property type="match status" value="1"/>
</dbReference>
<dbReference type="EMBL" id="RBZU01000005">
    <property type="protein sequence ID" value="RKP54824.1"/>
    <property type="molecule type" value="Genomic_DNA"/>
</dbReference>
<dbReference type="Pfam" id="PF12792">
    <property type="entry name" value="CSS-motif"/>
    <property type="match status" value="1"/>
</dbReference>
<keyword evidence="4" id="KW-0973">c-di-GMP</keyword>
<sequence>MPHAGVPRAAPYPPLTDSVKSQTSDLAASAAHGSARRSRTLFTIACALATFVVFIALGAWQARLELNARRSDVAHDVISSIESMVDRVSSEHGRLVRLAGMPCDVARIELETSETFIPYIRSAALVKDGVIYCSSSFGPNTVHLSTYLGEFRRDGPSYRLVPGTVAHPGRATLLVFFPSTTPDPLGAGVLFYIDGVYLSDVLRDDSHLGMDRIVLRNGRAALTLDGMTSNVDAEPPTLSSSRYPIDVVVDAAPSLTRSVYRRQLVIFGPIGLAFAALLAWLMANSLAPRRLLLRAVRTGLARGEFEVRYQPVIDLANGACIGIEALVRWAHPRWGDVGPAAFIGIVENDPLIVPMTHSLVERALDDLHTHRVPPHLHLAINLSPRHLQNRQGVNELTRLLRTHARGRGVIAEVTERQLFDDRRAALASFEQLRAIGVRFALDDFGTDRNTLSPLQAFHFDFLKIDQGFVAELEYGRTDLVRGIVALARQIGLTVIAEGIESTRQHERLLELGVEFGQGYLHGYPMTAARLARWLVAEPRGDGGDGGDGLDTSSPTDERTVQPDSAASGEASATSTSTSTSTTSIPSDAARRRAHDA</sequence>
<dbReference type="EC" id="3.1.4.52" evidence="2"/>
<dbReference type="SMART" id="SM00052">
    <property type="entry name" value="EAL"/>
    <property type="match status" value="1"/>
</dbReference>
<feature type="transmembrane region" description="Helical" evidence="11">
    <location>
        <begin position="264"/>
        <end position="283"/>
    </location>
</feature>
<evidence type="ECO:0000256" key="2">
    <source>
        <dbReference type="ARBA" id="ARBA00012282"/>
    </source>
</evidence>
<evidence type="ECO:0000256" key="9">
    <source>
        <dbReference type="ARBA" id="ARBA00034290"/>
    </source>
</evidence>
<dbReference type="GO" id="GO:0071111">
    <property type="term" value="F:cyclic-guanylate-specific phosphodiesterase activity"/>
    <property type="evidence" value="ECO:0007669"/>
    <property type="project" value="UniProtKB-EC"/>
</dbReference>
<dbReference type="Proteomes" id="UP000270342">
    <property type="component" value="Unassembled WGS sequence"/>
</dbReference>
<evidence type="ECO:0000256" key="10">
    <source>
        <dbReference type="SAM" id="MobiDB-lite"/>
    </source>
</evidence>
<evidence type="ECO:0000256" key="5">
    <source>
        <dbReference type="ARBA" id="ARBA00022692"/>
    </source>
</evidence>
<feature type="compositionally biased region" description="Low complexity" evidence="10">
    <location>
        <begin position="564"/>
        <end position="587"/>
    </location>
</feature>
<feature type="region of interest" description="Disordered" evidence="10">
    <location>
        <begin position="1"/>
        <end position="20"/>
    </location>
</feature>
<reference evidence="13 14" key="1">
    <citation type="submission" date="2018-10" db="EMBL/GenBank/DDBJ databases">
        <title>Robbsia sp. DHC34, isolated from soil.</title>
        <authorList>
            <person name="Gao Z.-H."/>
            <person name="Qiu L.-H."/>
        </authorList>
    </citation>
    <scope>NUCLEOTIDE SEQUENCE [LARGE SCALE GENOMIC DNA]</scope>
    <source>
        <strain evidence="13 14">DHC34</strain>
    </source>
</reference>
<protein>
    <recommendedName>
        <fullName evidence="2">cyclic-guanylate-specific phosphodiesterase</fullName>
        <ecNumber evidence="2">3.1.4.52</ecNumber>
    </recommendedName>
</protein>
<dbReference type="InterPro" id="IPR050706">
    <property type="entry name" value="Cyclic-di-GMP_PDE-like"/>
</dbReference>